<sequence>FLKKLWRIVGSHRFQSIWWGDNGNCVMIAERLFREEVLARRGPLKIFETESMRGFLLQLNLYGFCKMERDSLISASIDELRAVAAAGSALGKLLFYYSPFFKRDYPNLLRMCTQR</sequence>
<dbReference type="Proteomes" id="UP000619137">
    <property type="component" value="Unassembled WGS sequence"/>
</dbReference>
<comment type="similarity">
    <text evidence="2 7">Belongs to the HSF family.</text>
</comment>
<keyword evidence="3" id="KW-0805">Transcription regulation</keyword>
<feature type="domain" description="HSF-type DNA-binding" evidence="8">
    <location>
        <begin position="1"/>
        <end position="115"/>
    </location>
</feature>
<evidence type="ECO:0000256" key="4">
    <source>
        <dbReference type="ARBA" id="ARBA00023125"/>
    </source>
</evidence>
<evidence type="ECO:0000256" key="5">
    <source>
        <dbReference type="ARBA" id="ARBA00023163"/>
    </source>
</evidence>
<protein>
    <submittedName>
        <fullName evidence="9">HSFY1 protein</fullName>
    </submittedName>
</protein>
<feature type="non-terminal residue" evidence="9">
    <location>
        <position position="1"/>
    </location>
</feature>
<comment type="caution">
    <text evidence="9">The sequence shown here is derived from an EMBL/GenBank/DDBJ whole genome shotgun (WGS) entry which is preliminary data.</text>
</comment>
<keyword evidence="10" id="KW-1185">Reference proteome</keyword>
<evidence type="ECO:0000259" key="8">
    <source>
        <dbReference type="SMART" id="SM00415"/>
    </source>
</evidence>
<evidence type="ECO:0000256" key="3">
    <source>
        <dbReference type="ARBA" id="ARBA00023015"/>
    </source>
</evidence>
<dbReference type="SMART" id="SM00415">
    <property type="entry name" value="HSF"/>
    <property type="match status" value="1"/>
</dbReference>
<gene>
    <name evidence="9" type="primary">Hsfy1_4</name>
    <name evidence="9" type="ORF">SULDAC_R09497</name>
</gene>
<evidence type="ECO:0000256" key="6">
    <source>
        <dbReference type="ARBA" id="ARBA00023242"/>
    </source>
</evidence>
<reference evidence="9" key="1">
    <citation type="submission" date="2019-10" db="EMBL/GenBank/DDBJ databases">
        <title>Bird 10,000 Genomes (B10K) Project - Family phase.</title>
        <authorList>
            <person name="Zhang G."/>
        </authorList>
    </citation>
    <scope>NUCLEOTIDE SEQUENCE</scope>
    <source>
        <strain evidence="9">B10K-DU-002-49</strain>
        <tissue evidence="9">Muscle</tissue>
    </source>
</reference>
<proteinExistence type="inferred from homology"/>
<comment type="subcellular location">
    <subcellularLocation>
        <location evidence="1">Nucleus</location>
    </subcellularLocation>
</comment>
<accession>A0A851AQC8</accession>
<dbReference type="SUPFAM" id="SSF46785">
    <property type="entry name" value="Winged helix' DNA-binding domain"/>
    <property type="match status" value="1"/>
</dbReference>
<evidence type="ECO:0000313" key="9">
    <source>
        <dbReference type="EMBL" id="NWI35152.1"/>
    </source>
</evidence>
<keyword evidence="5" id="KW-0804">Transcription</keyword>
<dbReference type="InterPro" id="IPR000232">
    <property type="entry name" value="HSF_DNA-bd"/>
</dbReference>
<keyword evidence="4" id="KW-0238">DNA-binding</keyword>
<feature type="non-terminal residue" evidence="9">
    <location>
        <position position="115"/>
    </location>
</feature>
<dbReference type="AlphaFoldDB" id="A0A851AQC8"/>
<dbReference type="InterPro" id="IPR036390">
    <property type="entry name" value="WH_DNA-bd_sf"/>
</dbReference>
<name>A0A851AQC8_SULDA</name>
<evidence type="ECO:0000256" key="1">
    <source>
        <dbReference type="ARBA" id="ARBA00004123"/>
    </source>
</evidence>
<dbReference type="GO" id="GO:0003700">
    <property type="term" value="F:DNA-binding transcription factor activity"/>
    <property type="evidence" value="ECO:0007669"/>
    <property type="project" value="InterPro"/>
</dbReference>
<keyword evidence="6" id="KW-0539">Nucleus</keyword>
<dbReference type="GO" id="GO:0005634">
    <property type="term" value="C:nucleus"/>
    <property type="evidence" value="ECO:0007669"/>
    <property type="project" value="UniProtKB-SubCell"/>
</dbReference>
<evidence type="ECO:0000313" key="10">
    <source>
        <dbReference type="Proteomes" id="UP000619137"/>
    </source>
</evidence>
<dbReference type="GO" id="GO:0043565">
    <property type="term" value="F:sequence-specific DNA binding"/>
    <property type="evidence" value="ECO:0007669"/>
    <property type="project" value="InterPro"/>
</dbReference>
<dbReference type="EMBL" id="WEKW01067810">
    <property type="protein sequence ID" value="NWI35152.1"/>
    <property type="molecule type" value="Genomic_DNA"/>
</dbReference>
<dbReference type="InterPro" id="IPR036388">
    <property type="entry name" value="WH-like_DNA-bd_sf"/>
</dbReference>
<dbReference type="Gene3D" id="1.10.10.10">
    <property type="entry name" value="Winged helix-like DNA-binding domain superfamily/Winged helix DNA-binding domain"/>
    <property type="match status" value="1"/>
</dbReference>
<evidence type="ECO:0000256" key="2">
    <source>
        <dbReference type="ARBA" id="ARBA00006403"/>
    </source>
</evidence>
<dbReference type="FunFam" id="1.10.10.10:FF:000349">
    <property type="entry name" value="Heat shock transcription factor, Y-linked"/>
    <property type="match status" value="1"/>
</dbReference>
<organism evidence="9 10">
    <name type="scientific">Sula dactylatra</name>
    <name type="common">Masked booby</name>
    <dbReference type="NCBI Taxonomy" id="56068"/>
    <lineage>
        <taxon>Eukaryota</taxon>
        <taxon>Metazoa</taxon>
        <taxon>Chordata</taxon>
        <taxon>Craniata</taxon>
        <taxon>Vertebrata</taxon>
        <taxon>Euteleostomi</taxon>
        <taxon>Archelosauria</taxon>
        <taxon>Archosauria</taxon>
        <taxon>Dinosauria</taxon>
        <taxon>Saurischia</taxon>
        <taxon>Theropoda</taxon>
        <taxon>Coelurosauria</taxon>
        <taxon>Aves</taxon>
        <taxon>Neognathae</taxon>
        <taxon>Neoaves</taxon>
        <taxon>Aequornithes</taxon>
        <taxon>Suliformes</taxon>
        <taxon>Sulidae</taxon>
        <taxon>Sula</taxon>
    </lineage>
</organism>
<evidence type="ECO:0000256" key="7">
    <source>
        <dbReference type="RuleBase" id="RU004020"/>
    </source>
</evidence>
<dbReference type="Pfam" id="PF00447">
    <property type="entry name" value="HSF_DNA-bind"/>
    <property type="match status" value="1"/>
</dbReference>